<evidence type="ECO:0008006" key="3">
    <source>
        <dbReference type="Google" id="ProtNLM"/>
    </source>
</evidence>
<protein>
    <recommendedName>
        <fullName evidence="3">HIT domain-containing protein</fullName>
    </recommendedName>
</protein>
<dbReference type="AlphaFoldDB" id="A0A059Y1Z0"/>
<dbReference type="SUPFAM" id="SSF54197">
    <property type="entry name" value="HIT-like"/>
    <property type="match status" value="1"/>
</dbReference>
<dbReference type="EMBL" id="CP007243">
    <property type="protein sequence ID" value="AIA31586.1"/>
    <property type="molecule type" value="Genomic_DNA"/>
</dbReference>
<dbReference type="KEGG" id="lfp:Y981_04190"/>
<organism evidence="1 2">
    <name type="scientific">Leptospirillum ferriphilum YSK</name>
    <dbReference type="NCBI Taxonomy" id="1441628"/>
    <lineage>
        <taxon>Bacteria</taxon>
        <taxon>Pseudomonadati</taxon>
        <taxon>Nitrospirota</taxon>
        <taxon>Nitrospiria</taxon>
        <taxon>Nitrospirales</taxon>
        <taxon>Nitrospiraceae</taxon>
        <taxon>Leptospirillum</taxon>
    </lineage>
</organism>
<evidence type="ECO:0000313" key="1">
    <source>
        <dbReference type="EMBL" id="AIA31586.1"/>
    </source>
</evidence>
<dbReference type="InterPro" id="IPR036265">
    <property type="entry name" value="HIT-like_sf"/>
</dbReference>
<proteinExistence type="predicted"/>
<reference evidence="1 2" key="2">
    <citation type="journal article" date="2015" name="Biomed. Res. Int.">
        <title>Effects of Arsenite Resistance on the Growth and Functional Gene Expression of Leptospirillum ferriphilum and Acidithiobacillus thiooxidans in Pure Culture and Coculture.</title>
        <authorList>
            <person name="Jiang H."/>
            <person name="Liang Y."/>
            <person name="Yin H."/>
            <person name="Xiao Y."/>
            <person name="Guo X."/>
            <person name="Xu Y."/>
            <person name="Hu Q."/>
            <person name="Liu H."/>
            <person name="Liu X."/>
        </authorList>
    </citation>
    <scope>NUCLEOTIDE SEQUENCE [LARGE SCALE GENOMIC DNA]</scope>
    <source>
        <strain evidence="1 2">YSK</strain>
    </source>
</reference>
<keyword evidence="2" id="KW-1185">Reference proteome</keyword>
<dbReference type="HOGENOM" id="CLU_116668_0_0_0"/>
<name>A0A059Y1Z0_9BACT</name>
<gene>
    <name evidence="1" type="ORF">Y981_04190</name>
</gene>
<dbReference type="Gene3D" id="3.30.428.10">
    <property type="entry name" value="HIT-like"/>
    <property type="match status" value="1"/>
</dbReference>
<sequence>MDFSTPRWPVPFRLLSGTAGKEVRKDDVILSSYCGKSVQFNHSGESMSQGCPVCAEMGSSKNQDRWIAGDSDCGLYQMGNIALPGYLVLAPRRHVVRWTDLERSEWESLERFRGVVEEVLLGTEMIRKVYFLSFGEVCPHLHIHCFPRTIWMADDHSEAGGVDGAAVFVHYRKALACSGTPEEVLAMVRRLRNAFSERRSSQK</sequence>
<reference evidence="2" key="1">
    <citation type="submission" date="2014-02" db="EMBL/GenBank/DDBJ databases">
        <title>Complete genome sequence and comparative genomic analysis of the nitrogen-fixing bacterium Leptospirillum ferriphilum YSK.</title>
        <authorList>
            <person name="Guo X."/>
            <person name="Yin H."/>
            <person name="Liang Y."/>
            <person name="Hu Q."/>
            <person name="Ma L."/>
            <person name="Xiao Y."/>
            <person name="Zhang X."/>
            <person name="Qiu G."/>
            <person name="Liu X."/>
        </authorList>
    </citation>
    <scope>NUCLEOTIDE SEQUENCE [LARGE SCALE GENOMIC DNA]</scope>
    <source>
        <strain evidence="2">YSK</strain>
    </source>
</reference>
<dbReference type="Proteomes" id="UP000027059">
    <property type="component" value="Chromosome"/>
</dbReference>
<evidence type="ECO:0000313" key="2">
    <source>
        <dbReference type="Proteomes" id="UP000027059"/>
    </source>
</evidence>
<accession>A0A059Y1Z0</accession>